<feature type="transmembrane region" description="Helical" evidence="1">
    <location>
        <begin position="6"/>
        <end position="24"/>
    </location>
</feature>
<reference evidence="2" key="1">
    <citation type="journal article" date="2014" name="Front. Microbiol.">
        <title>High frequency of phylogenetically diverse reductive dehalogenase-homologous genes in deep subseafloor sedimentary metagenomes.</title>
        <authorList>
            <person name="Kawai M."/>
            <person name="Futagami T."/>
            <person name="Toyoda A."/>
            <person name="Takaki Y."/>
            <person name="Nishi S."/>
            <person name="Hori S."/>
            <person name="Arai W."/>
            <person name="Tsubouchi T."/>
            <person name="Morono Y."/>
            <person name="Uchiyama I."/>
            <person name="Ito T."/>
            <person name="Fujiyama A."/>
            <person name="Inagaki F."/>
            <person name="Takami H."/>
        </authorList>
    </citation>
    <scope>NUCLEOTIDE SEQUENCE</scope>
    <source>
        <strain evidence="2">Expedition CK06-06</strain>
    </source>
</reference>
<keyword evidence="1" id="KW-1133">Transmembrane helix</keyword>
<evidence type="ECO:0000313" key="2">
    <source>
        <dbReference type="EMBL" id="GAG52352.1"/>
    </source>
</evidence>
<feature type="non-terminal residue" evidence="2">
    <location>
        <position position="54"/>
    </location>
</feature>
<organism evidence="2">
    <name type="scientific">marine sediment metagenome</name>
    <dbReference type="NCBI Taxonomy" id="412755"/>
    <lineage>
        <taxon>unclassified sequences</taxon>
        <taxon>metagenomes</taxon>
        <taxon>ecological metagenomes</taxon>
    </lineage>
</organism>
<comment type="caution">
    <text evidence="2">The sequence shown here is derived from an EMBL/GenBank/DDBJ whole genome shotgun (WGS) entry which is preliminary data.</text>
</comment>
<sequence>MSSNILLYPILLPLIAGAVCFLLSKKWMKEVLSLVAMLATFILAIFIFRSEELI</sequence>
<evidence type="ECO:0008006" key="3">
    <source>
        <dbReference type="Google" id="ProtNLM"/>
    </source>
</evidence>
<dbReference type="EMBL" id="BARS01050921">
    <property type="protein sequence ID" value="GAG52352.1"/>
    <property type="molecule type" value="Genomic_DNA"/>
</dbReference>
<accession>X0Z155</accession>
<feature type="transmembrane region" description="Helical" evidence="1">
    <location>
        <begin position="31"/>
        <end position="48"/>
    </location>
</feature>
<evidence type="ECO:0000256" key="1">
    <source>
        <dbReference type="SAM" id="Phobius"/>
    </source>
</evidence>
<keyword evidence="1" id="KW-0472">Membrane</keyword>
<protein>
    <recommendedName>
        <fullName evidence="3">NADH-Ubiquinone oxidoreductase (complex I) chain 5 N-terminal domain-containing protein</fullName>
    </recommendedName>
</protein>
<proteinExistence type="predicted"/>
<gene>
    <name evidence="2" type="ORF">S01H1_75935</name>
</gene>
<name>X0Z155_9ZZZZ</name>
<dbReference type="AlphaFoldDB" id="X0Z155"/>
<keyword evidence="1" id="KW-0812">Transmembrane</keyword>